<evidence type="ECO:0000256" key="2">
    <source>
        <dbReference type="SAM" id="Phobius"/>
    </source>
</evidence>
<evidence type="ECO:0000256" key="1">
    <source>
        <dbReference type="SAM" id="MobiDB-lite"/>
    </source>
</evidence>
<sequence length="273" mass="29246">MGFWPYFLQEYSSGGMSAILELIAGTLMVLLTRFFLQKIRRRPSPLLETSLQPKKMLKKKRCDIFVKTSGHEDTAVYLLLEQWQRLPLAVASECAPAQGFRLCPDSGGFPADIRLRPLETLPSPAVTEEKNDVEVTDVAPDMVIRFGFVKSSVRLCGCGAGAGAGCATLMGATCGSGAAGGGAGAATTGATAGEDSTGPRRKRAWPVRSRMEITLRNLETAWSAISPNGCCCWAALGGAAAWVEREETRSSRLRRPAAAASWMASWSLARRGA</sequence>
<dbReference type="Proteomes" id="UP001497457">
    <property type="component" value="Chromosome 31b"/>
</dbReference>
<keyword evidence="4" id="KW-1185">Reference proteome</keyword>
<keyword evidence="2" id="KW-0472">Membrane</keyword>
<feature type="transmembrane region" description="Helical" evidence="2">
    <location>
        <begin position="15"/>
        <end position="36"/>
    </location>
</feature>
<organism evidence="3 4">
    <name type="scientific">Urochloa decumbens</name>
    <dbReference type="NCBI Taxonomy" id="240449"/>
    <lineage>
        <taxon>Eukaryota</taxon>
        <taxon>Viridiplantae</taxon>
        <taxon>Streptophyta</taxon>
        <taxon>Embryophyta</taxon>
        <taxon>Tracheophyta</taxon>
        <taxon>Spermatophyta</taxon>
        <taxon>Magnoliopsida</taxon>
        <taxon>Liliopsida</taxon>
        <taxon>Poales</taxon>
        <taxon>Poaceae</taxon>
        <taxon>PACMAD clade</taxon>
        <taxon>Panicoideae</taxon>
        <taxon>Panicodae</taxon>
        <taxon>Paniceae</taxon>
        <taxon>Melinidinae</taxon>
        <taxon>Urochloa</taxon>
    </lineage>
</organism>
<keyword evidence="2" id="KW-1133">Transmembrane helix</keyword>
<gene>
    <name evidence="3" type="ORF">URODEC1_LOCUS80826</name>
</gene>
<dbReference type="AlphaFoldDB" id="A0ABC9D228"/>
<protein>
    <submittedName>
        <fullName evidence="3">Uncharacterized protein</fullName>
    </submittedName>
</protein>
<evidence type="ECO:0000313" key="3">
    <source>
        <dbReference type="EMBL" id="CAL5030207.1"/>
    </source>
</evidence>
<feature type="region of interest" description="Disordered" evidence="1">
    <location>
        <begin position="183"/>
        <end position="204"/>
    </location>
</feature>
<keyword evidence="2" id="KW-0812">Transmembrane</keyword>
<proteinExistence type="predicted"/>
<reference evidence="3" key="1">
    <citation type="submission" date="2024-10" db="EMBL/GenBank/DDBJ databases">
        <authorList>
            <person name="Ryan C."/>
        </authorList>
    </citation>
    <scope>NUCLEOTIDE SEQUENCE [LARGE SCALE GENOMIC DNA]</scope>
</reference>
<accession>A0ABC9D228</accession>
<name>A0ABC9D228_9POAL</name>
<evidence type="ECO:0000313" key="4">
    <source>
        <dbReference type="Proteomes" id="UP001497457"/>
    </source>
</evidence>
<dbReference type="EMBL" id="OZ075141">
    <property type="protein sequence ID" value="CAL5030207.1"/>
    <property type="molecule type" value="Genomic_DNA"/>
</dbReference>